<evidence type="ECO:0000259" key="6">
    <source>
        <dbReference type="Pfam" id="PF06094"/>
    </source>
</evidence>
<dbReference type="InterPro" id="IPR013024">
    <property type="entry name" value="GGCT-like"/>
</dbReference>
<protein>
    <recommendedName>
        <fullName evidence="5">Gamma-glutamylcyclotransferase family protein</fullName>
    </recommendedName>
</protein>
<keyword evidence="7" id="KW-0808">Transferase</keyword>
<reference evidence="7 8" key="1">
    <citation type="submission" date="2019-09" db="EMBL/GenBank/DDBJ databases">
        <authorList>
            <person name="Ou C."/>
        </authorList>
    </citation>
    <scope>NUCLEOTIDE SEQUENCE [LARGE SCALE GENOMIC DNA]</scope>
    <source>
        <strain evidence="7">S2</strain>
        <tissue evidence="7">Leaf</tissue>
    </source>
</reference>
<dbReference type="GO" id="GO:0016746">
    <property type="term" value="F:acyltransferase activity"/>
    <property type="evidence" value="ECO:0007669"/>
    <property type="project" value="UniProtKB-KW"/>
</dbReference>
<dbReference type="GO" id="GO:0061929">
    <property type="term" value="F:gamma-glutamylaminecyclotransferase activity"/>
    <property type="evidence" value="ECO:0007669"/>
    <property type="project" value="InterPro"/>
</dbReference>
<dbReference type="SUPFAM" id="SSF110857">
    <property type="entry name" value="Gamma-glutamyl cyclotransferase-like"/>
    <property type="match status" value="1"/>
</dbReference>
<dbReference type="GO" id="GO:0005829">
    <property type="term" value="C:cytosol"/>
    <property type="evidence" value="ECO:0007669"/>
    <property type="project" value="TreeGrafter"/>
</dbReference>
<comment type="function">
    <text evidence="1">Putative gamma-glutamylcyclotransferase.</text>
</comment>
<keyword evidence="8" id="KW-1185">Reference proteome</keyword>
<evidence type="ECO:0000256" key="2">
    <source>
        <dbReference type="ARBA" id="ARBA00008861"/>
    </source>
</evidence>
<dbReference type="PANTHER" id="PTHR12510:SF4">
    <property type="entry name" value="GAMMA-GLUTAMYLAMINECYCLOTRANSFERASE"/>
    <property type="match status" value="1"/>
</dbReference>
<name>A0A5N5FRI4_9ROSA</name>
<evidence type="ECO:0000256" key="3">
    <source>
        <dbReference type="ARBA" id="ARBA00023315"/>
    </source>
</evidence>
<dbReference type="EMBL" id="SMOL01000672">
    <property type="protein sequence ID" value="KAB2603862.1"/>
    <property type="molecule type" value="Genomic_DNA"/>
</dbReference>
<dbReference type="Gene3D" id="3.10.490.10">
    <property type="entry name" value="Gamma-glutamyl cyclotransferase-like"/>
    <property type="match status" value="1"/>
</dbReference>
<dbReference type="Proteomes" id="UP000327157">
    <property type="component" value="Unassembled WGS sequence"/>
</dbReference>
<evidence type="ECO:0000256" key="1">
    <source>
        <dbReference type="ARBA" id="ARBA00002782"/>
    </source>
</evidence>
<reference evidence="7 8" key="2">
    <citation type="submission" date="2019-11" db="EMBL/GenBank/DDBJ databases">
        <title>A de novo genome assembly of a pear dwarfing rootstock.</title>
        <authorList>
            <person name="Wang F."/>
            <person name="Wang J."/>
            <person name="Li S."/>
            <person name="Zhang Y."/>
            <person name="Fang M."/>
            <person name="Ma L."/>
            <person name="Zhao Y."/>
            <person name="Jiang S."/>
        </authorList>
    </citation>
    <scope>NUCLEOTIDE SEQUENCE [LARGE SCALE GENOMIC DNA]</scope>
    <source>
        <strain evidence="7">S2</strain>
        <tissue evidence="7">Leaf</tissue>
    </source>
</reference>
<feature type="domain" description="Gamma-glutamylcyclotransferase AIG2-like" evidence="6">
    <location>
        <begin position="23"/>
        <end position="133"/>
    </location>
</feature>
<dbReference type="InterPro" id="IPR039126">
    <property type="entry name" value="GGACT"/>
</dbReference>
<proteinExistence type="inferred from homology"/>
<evidence type="ECO:0000313" key="7">
    <source>
        <dbReference type="EMBL" id="KAB2603862.1"/>
    </source>
</evidence>
<evidence type="ECO:0000256" key="4">
    <source>
        <dbReference type="PIRSR" id="PIRSR639126-1"/>
    </source>
</evidence>
<keyword evidence="3" id="KW-0012">Acyltransferase</keyword>
<organism evidence="7 8">
    <name type="scientific">Pyrus ussuriensis x Pyrus communis</name>
    <dbReference type="NCBI Taxonomy" id="2448454"/>
    <lineage>
        <taxon>Eukaryota</taxon>
        <taxon>Viridiplantae</taxon>
        <taxon>Streptophyta</taxon>
        <taxon>Embryophyta</taxon>
        <taxon>Tracheophyta</taxon>
        <taxon>Spermatophyta</taxon>
        <taxon>Magnoliopsida</taxon>
        <taxon>eudicotyledons</taxon>
        <taxon>Gunneridae</taxon>
        <taxon>Pentapetalae</taxon>
        <taxon>rosids</taxon>
        <taxon>fabids</taxon>
        <taxon>Rosales</taxon>
        <taxon>Rosaceae</taxon>
        <taxon>Amygdaloideae</taxon>
        <taxon>Maleae</taxon>
        <taxon>Pyrus</taxon>
    </lineage>
</organism>
<gene>
    <name evidence="7" type="ORF">D8674_040102</name>
</gene>
<dbReference type="CDD" id="cd06661">
    <property type="entry name" value="GGCT_like"/>
    <property type="match status" value="1"/>
</dbReference>
<dbReference type="InterPro" id="IPR009288">
    <property type="entry name" value="AIG2-like_dom"/>
</dbReference>
<comment type="caution">
    <text evidence="7">The sequence shown here is derived from an EMBL/GenBank/DDBJ whole genome shotgun (WGS) entry which is preliminary data.</text>
</comment>
<feature type="active site" description="Proton acceptor" evidence="4">
    <location>
        <position position="101"/>
    </location>
</feature>
<dbReference type="PANTHER" id="PTHR12510">
    <property type="entry name" value="TROPONIN C-AKIN-1 PROTEIN"/>
    <property type="match status" value="1"/>
</dbReference>
<evidence type="ECO:0000256" key="5">
    <source>
        <dbReference type="RuleBase" id="RU367036"/>
    </source>
</evidence>
<dbReference type="FunFam" id="3.10.490.10:FF:000009">
    <property type="entry name" value="Putative gamma-glutamylcyclotransferase"/>
    <property type="match status" value="1"/>
</dbReference>
<dbReference type="AlphaFoldDB" id="A0A5N5FRI4"/>
<dbReference type="Pfam" id="PF06094">
    <property type="entry name" value="GGACT"/>
    <property type="match status" value="1"/>
</dbReference>
<accession>A0A5N5FRI4</accession>
<dbReference type="InterPro" id="IPR036568">
    <property type="entry name" value="GGCT-like_sf"/>
</dbReference>
<dbReference type="OrthoDB" id="113620at2759"/>
<sequence length="197" mass="21739">MVAAADEGTTGTGITTPPRRSVVFTYGTLKRGFGNHALMEELIRSGDAVFLGSYRTQENFPLVCGPYQVPFLLNLPGSGERVTGELYGVSSGGLARMDELEGTNRGHYERLPIKLVVLEEGEAEEAEAYFAHSSYARELWMKNGRRGLSAYSEKEARGYVKRNERPQHLTFLDHIQLFVSAASDEPSDSSDPLTCNE</sequence>
<evidence type="ECO:0000313" key="8">
    <source>
        <dbReference type="Proteomes" id="UP000327157"/>
    </source>
</evidence>
<comment type="similarity">
    <text evidence="2 5">Belongs to the gamma-glutamylcyclotransferase family.</text>
</comment>